<dbReference type="Proteomes" id="UP000262825">
    <property type="component" value="Unassembled WGS sequence"/>
</dbReference>
<dbReference type="Pfam" id="PF01363">
    <property type="entry name" value="FYVE"/>
    <property type="match status" value="1"/>
</dbReference>
<dbReference type="InterPro" id="IPR013083">
    <property type="entry name" value="Znf_RING/FYVE/PHD"/>
</dbReference>
<organism evidence="7 8">
    <name type="scientific">Saccharomycodes ludwigii</name>
    <dbReference type="NCBI Taxonomy" id="36035"/>
    <lineage>
        <taxon>Eukaryota</taxon>
        <taxon>Fungi</taxon>
        <taxon>Dikarya</taxon>
        <taxon>Ascomycota</taxon>
        <taxon>Saccharomycotina</taxon>
        <taxon>Saccharomycetes</taxon>
        <taxon>Saccharomycodales</taxon>
        <taxon>Saccharomycodaceae</taxon>
        <taxon>Saccharomycodes</taxon>
    </lineage>
</organism>
<keyword evidence="1" id="KW-0479">Metal-binding</keyword>
<gene>
    <name evidence="7" type="ORF">SCODWIG_00463</name>
</gene>
<evidence type="ECO:0000256" key="1">
    <source>
        <dbReference type="ARBA" id="ARBA00022723"/>
    </source>
</evidence>
<evidence type="ECO:0000313" key="8">
    <source>
        <dbReference type="Proteomes" id="UP000262825"/>
    </source>
</evidence>
<dbReference type="InterPro" id="IPR052727">
    <property type="entry name" value="Rab4/Rab5_effector"/>
</dbReference>
<dbReference type="InterPro" id="IPR017455">
    <property type="entry name" value="Znf_FYVE-rel"/>
</dbReference>
<evidence type="ECO:0000313" key="7">
    <source>
        <dbReference type="EMBL" id="SSD58702.1"/>
    </source>
</evidence>
<keyword evidence="8" id="KW-1185">Reference proteome</keyword>
<dbReference type="InterPro" id="IPR021565">
    <property type="entry name" value="Rbsn_Rab-bd"/>
</dbReference>
<dbReference type="Pfam" id="PF11464">
    <property type="entry name" value="Rbsn"/>
    <property type="match status" value="1"/>
</dbReference>
<dbReference type="EMBL" id="UFAJ01000038">
    <property type="protein sequence ID" value="SSD58702.1"/>
    <property type="molecule type" value="Genomic_DNA"/>
</dbReference>
<dbReference type="SUPFAM" id="SSF57903">
    <property type="entry name" value="FYVE/PHD zinc finger"/>
    <property type="match status" value="2"/>
</dbReference>
<feature type="compositionally biased region" description="Polar residues" evidence="5">
    <location>
        <begin position="49"/>
        <end position="67"/>
    </location>
</feature>
<dbReference type="OrthoDB" id="166134at2759"/>
<dbReference type="InterPro" id="IPR000306">
    <property type="entry name" value="Znf_FYVE"/>
</dbReference>
<evidence type="ECO:0000256" key="3">
    <source>
        <dbReference type="ARBA" id="ARBA00022833"/>
    </source>
</evidence>
<feature type="region of interest" description="Disordered" evidence="5">
    <location>
        <begin position="49"/>
        <end position="122"/>
    </location>
</feature>
<dbReference type="GO" id="GO:0098588">
    <property type="term" value="C:bounding membrane of organelle"/>
    <property type="evidence" value="ECO:0007669"/>
    <property type="project" value="UniProtKB-ARBA"/>
</dbReference>
<feature type="compositionally biased region" description="Polar residues" evidence="5">
    <location>
        <begin position="80"/>
        <end position="106"/>
    </location>
</feature>
<protein>
    <recommendedName>
        <fullName evidence="6">FYVE-type domain-containing protein</fullName>
    </recommendedName>
</protein>
<reference evidence="8" key="1">
    <citation type="submission" date="2018-06" db="EMBL/GenBank/DDBJ databases">
        <authorList>
            <person name="Guldener U."/>
        </authorList>
    </citation>
    <scope>NUCLEOTIDE SEQUENCE [LARGE SCALE GENOMIC DNA]</scope>
    <source>
        <strain evidence="8">UTAD17</strain>
    </source>
</reference>
<dbReference type="InterPro" id="IPR013087">
    <property type="entry name" value="Znf_C2H2_type"/>
</dbReference>
<dbReference type="GO" id="GO:0032266">
    <property type="term" value="F:phosphatidylinositol-3-phosphate binding"/>
    <property type="evidence" value="ECO:0007669"/>
    <property type="project" value="UniProtKB-ARBA"/>
</dbReference>
<keyword evidence="2 4" id="KW-0863">Zinc-finger</keyword>
<dbReference type="PANTHER" id="PTHR13510">
    <property type="entry name" value="FYVE-FINGER-CONTAINING RAB5 EFFECTOR PROTEIN RABENOSYN-5-RELATED"/>
    <property type="match status" value="1"/>
</dbReference>
<sequence>MNHNNTDTTHIENNNQNQQYECPVCSELLYGIVQLNSHLDIQHGFADDSQLTSSTANSSTISLPSHSTTNTQTNKKQAKSHNSNHNSKRITPTQSATKQIGFSPNSIHKETEKSISNDSETSSINTHKNFHLKISHYQPRHSTNNCTTCGKIIDFKHSINCRKCGKIQCFKHCRNAIKLNKNAEYDHSISGVWCRCCHKCFIEKPGYNDFGLVVDKFESFQKQRTLKNNDKELRILQLDLRLVKLVNGINKILEKHKYTLFSNIQINSDIRSLEQQQIVPWDMEATSCGICYCDLSTASLLFVKKHHCRLCGTLICDKMTCSKEFPLLLICAIIESANEYGKSKLPMDTRLAKNNATRYPDLQIRLCSNCIQLTFTKKKFQMDLQQAPSPLLEYCEKLYNLRKVLDSMIPTFSGLCDNIIESSLKGCNNPNDLENSEQFIKMKGKIFELFFRYEEVSNYIDKLTCSTDSEKLMRSNIKTYSAIYIAENFVPLRSKLGAILQKVLAKEQNSISNNDEMRNIEDIKKIKKFREELVVLQEQKFLVEKMMDTAKRNRKFDELEVLKKNLDEINGYIEETQAQLGNEAFVSL</sequence>
<dbReference type="SUPFAM" id="SSF140125">
    <property type="entry name" value="Rabenosyn-5 Rab-binding domain-like"/>
    <property type="match status" value="1"/>
</dbReference>
<evidence type="ECO:0000259" key="6">
    <source>
        <dbReference type="PROSITE" id="PS50178"/>
    </source>
</evidence>
<evidence type="ECO:0000256" key="4">
    <source>
        <dbReference type="PROSITE-ProRule" id="PRU00091"/>
    </source>
</evidence>
<name>A0A376B242_9ASCO</name>
<feature type="domain" description="FYVE-type" evidence="6">
    <location>
        <begin position="282"/>
        <end position="375"/>
    </location>
</feature>
<dbReference type="Gene3D" id="3.30.40.10">
    <property type="entry name" value="Zinc/RING finger domain, C3HC4 (zinc finger)"/>
    <property type="match status" value="2"/>
</dbReference>
<dbReference type="VEuPathDB" id="FungiDB:SCODWIG_00463"/>
<evidence type="ECO:0000256" key="2">
    <source>
        <dbReference type="ARBA" id="ARBA00022771"/>
    </source>
</evidence>
<keyword evidence="3" id="KW-0862">Zinc</keyword>
<dbReference type="SMART" id="SM00064">
    <property type="entry name" value="FYVE"/>
    <property type="match status" value="2"/>
</dbReference>
<proteinExistence type="predicted"/>
<dbReference type="PROSITE" id="PS50178">
    <property type="entry name" value="ZF_FYVE"/>
    <property type="match status" value="1"/>
</dbReference>
<dbReference type="GO" id="GO:0008270">
    <property type="term" value="F:zinc ion binding"/>
    <property type="evidence" value="ECO:0007669"/>
    <property type="project" value="UniProtKB-KW"/>
</dbReference>
<dbReference type="AlphaFoldDB" id="A0A376B242"/>
<dbReference type="PANTHER" id="PTHR13510:SF44">
    <property type="entry name" value="RABENOSYN-5"/>
    <property type="match status" value="1"/>
</dbReference>
<evidence type="ECO:0000256" key="5">
    <source>
        <dbReference type="SAM" id="MobiDB-lite"/>
    </source>
</evidence>
<accession>A0A376B242</accession>
<dbReference type="InterPro" id="IPR011011">
    <property type="entry name" value="Znf_FYVE_PHD"/>
</dbReference>
<dbReference type="PROSITE" id="PS00028">
    <property type="entry name" value="ZINC_FINGER_C2H2_1"/>
    <property type="match status" value="1"/>
</dbReference>
<dbReference type="InterPro" id="IPR036531">
    <property type="entry name" value="Rbsn_Rab-bd_sf"/>
</dbReference>